<dbReference type="CDD" id="cd00303">
    <property type="entry name" value="retropepsin_like"/>
    <property type="match status" value="1"/>
</dbReference>
<dbReference type="GO" id="GO:0003676">
    <property type="term" value="F:nucleic acid binding"/>
    <property type="evidence" value="ECO:0007669"/>
    <property type="project" value="InterPro"/>
</dbReference>
<comment type="caution">
    <text evidence="2">The sequence shown here is derived from an EMBL/GenBank/DDBJ whole genome shotgun (WGS) entry which is preliminary data.</text>
</comment>
<dbReference type="Proteomes" id="UP000321947">
    <property type="component" value="Unassembled WGS sequence"/>
</dbReference>
<proteinExistence type="predicted"/>
<dbReference type="EMBL" id="SSTE01004154">
    <property type="protein sequence ID" value="KAA0062793.1"/>
    <property type="molecule type" value="Genomic_DNA"/>
</dbReference>
<protein>
    <submittedName>
        <fullName evidence="2">Ty3-gypsy retrotransposon protein</fullName>
    </submittedName>
</protein>
<accession>A0A5A7V435</accession>
<dbReference type="InterPro" id="IPR012337">
    <property type="entry name" value="RNaseH-like_sf"/>
</dbReference>
<sequence length="508" mass="58113">METMHAMLTKMYEDRQRHPGGSELIEVRIEKMKIRTDDFVKGDEEGETSLSLETRAGYEGYMGLEDMMDATRLAEERLDMARASQDPWKTSQEARSGTFKIKGTVEDREIVIMVDCEATHNFISLKLVDSLNLPMVETTNYGVIMGFGKVVQAKECNLDMVLEIQWLRKQGIMTVNWKALTMTFIVGDTKVILKRDPSLTRMKISLKVLVKTWQLDEQGFLVDFRTIGIIRPSISHFSSPTVLVKKKDRGWQFYVDYCALNRATVDKFPISMIDELLDEFNGSDLLSGGIREQGGYVVSHLLVEAQLNVISVSSLLDLEVVEKEVQEDEKLKNIFDSVVQDPNCVSRYSIQQGKLLFKGRLVLPRTSNLILTILHTFHDPVIRCHSRQLWTYKKIAAKLFWKGMKSDIKLYVDQCSVCQQNKIQALSSADLLLPLPIPNRIWEDRSMDFIEGLSRSKVFDMILVIVDRLSKYTHFITLGHPFSAKTVVMLFIEEVVRIHGYLTGIMCS</sequence>
<dbReference type="AlphaFoldDB" id="A0A5A7V435"/>
<dbReference type="PANTHER" id="PTHR35046">
    <property type="entry name" value="ZINC KNUCKLE (CCHC-TYPE) FAMILY PROTEIN"/>
    <property type="match status" value="1"/>
</dbReference>
<dbReference type="Proteomes" id="UP000321393">
    <property type="component" value="Unassembled WGS sequence"/>
</dbReference>
<evidence type="ECO:0000313" key="2">
    <source>
        <dbReference type="EMBL" id="KAA0062793.1"/>
    </source>
</evidence>
<evidence type="ECO:0000313" key="5">
    <source>
        <dbReference type="Proteomes" id="UP000321947"/>
    </source>
</evidence>
<dbReference type="Gene3D" id="3.10.10.10">
    <property type="entry name" value="HIV Type 1 Reverse Transcriptase, subunit A, domain 1"/>
    <property type="match status" value="1"/>
</dbReference>
<dbReference type="SUPFAM" id="SSF56672">
    <property type="entry name" value="DNA/RNA polymerases"/>
    <property type="match status" value="1"/>
</dbReference>
<dbReference type="Gene3D" id="2.40.70.10">
    <property type="entry name" value="Acid Proteases"/>
    <property type="match status" value="1"/>
</dbReference>
<dbReference type="SUPFAM" id="SSF53098">
    <property type="entry name" value="Ribonuclease H-like"/>
    <property type="match status" value="1"/>
</dbReference>
<evidence type="ECO:0000313" key="4">
    <source>
        <dbReference type="Proteomes" id="UP000321393"/>
    </source>
</evidence>
<dbReference type="OrthoDB" id="10030726at2759"/>
<feature type="domain" description="Integrase zinc-binding" evidence="1">
    <location>
        <begin position="367"/>
        <end position="423"/>
    </location>
</feature>
<dbReference type="InterPro" id="IPR036397">
    <property type="entry name" value="RNaseH_sf"/>
</dbReference>
<organism evidence="2 4">
    <name type="scientific">Cucumis melo var. makuwa</name>
    <name type="common">Oriental melon</name>
    <dbReference type="NCBI Taxonomy" id="1194695"/>
    <lineage>
        <taxon>Eukaryota</taxon>
        <taxon>Viridiplantae</taxon>
        <taxon>Streptophyta</taxon>
        <taxon>Embryophyta</taxon>
        <taxon>Tracheophyta</taxon>
        <taxon>Spermatophyta</taxon>
        <taxon>Magnoliopsida</taxon>
        <taxon>eudicotyledons</taxon>
        <taxon>Gunneridae</taxon>
        <taxon>Pentapetalae</taxon>
        <taxon>rosids</taxon>
        <taxon>fabids</taxon>
        <taxon>Cucurbitales</taxon>
        <taxon>Cucurbitaceae</taxon>
        <taxon>Benincaseae</taxon>
        <taxon>Cucumis</taxon>
    </lineage>
</organism>
<dbReference type="InterPro" id="IPR021109">
    <property type="entry name" value="Peptidase_aspartic_dom_sf"/>
</dbReference>
<reference evidence="4 5" key="1">
    <citation type="submission" date="2019-08" db="EMBL/GenBank/DDBJ databases">
        <title>Draft genome sequences of two oriental melons (Cucumis melo L. var makuwa).</title>
        <authorList>
            <person name="Kwon S.-Y."/>
        </authorList>
    </citation>
    <scope>NUCLEOTIDE SEQUENCE [LARGE SCALE GENOMIC DNA]</scope>
    <source>
        <strain evidence="5">cv. Chang Bougi</strain>
        <strain evidence="4">cv. SW 3</strain>
        <tissue evidence="2">Leaf</tissue>
    </source>
</reference>
<dbReference type="EMBL" id="SSTD01019265">
    <property type="protein sequence ID" value="TYJ96760.1"/>
    <property type="molecule type" value="Genomic_DNA"/>
</dbReference>
<dbReference type="InterPro" id="IPR043502">
    <property type="entry name" value="DNA/RNA_pol_sf"/>
</dbReference>
<gene>
    <name evidence="3" type="ORF">E5676_scaffold986G00540</name>
    <name evidence="2" type="ORF">E6C27_scaffold357G00100</name>
</gene>
<dbReference type="Gene3D" id="3.30.420.10">
    <property type="entry name" value="Ribonuclease H-like superfamily/Ribonuclease H"/>
    <property type="match status" value="1"/>
</dbReference>
<dbReference type="Pfam" id="PF17921">
    <property type="entry name" value="Integrase_H2C2"/>
    <property type="match status" value="1"/>
</dbReference>
<evidence type="ECO:0000259" key="1">
    <source>
        <dbReference type="Pfam" id="PF17921"/>
    </source>
</evidence>
<dbReference type="Gene3D" id="1.10.340.70">
    <property type="match status" value="1"/>
</dbReference>
<name>A0A5A7V435_CUCMM</name>
<dbReference type="InterPro" id="IPR041588">
    <property type="entry name" value="Integrase_H2C2"/>
</dbReference>
<dbReference type="PANTHER" id="PTHR35046:SF18">
    <property type="entry name" value="RNA-DIRECTED DNA POLYMERASE"/>
    <property type="match status" value="1"/>
</dbReference>
<evidence type="ECO:0000313" key="3">
    <source>
        <dbReference type="EMBL" id="TYJ96760.1"/>
    </source>
</evidence>